<feature type="transmembrane region" description="Helical" evidence="6">
    <location>
        <begin position="607"/>
        <end position="630"/>
    </location>
</feature>
<evidence type="ECO:0000259" key="8">
    <source>
        <dbReference type="Pfam" id="PF25508"/>
    </source>
</evidence>
<accession>A0AAV4CEY0</accession>
<dbReference type="GO" id="GO:0005886">
    <property type="term" value="C:plasma membrane"/>
    <property type="evidence" value="ECO:0007669"/>
    <property type="project" value="TreeGrafter"/>
</dbReference>
<comment type="subcellular location">
    <subcellularLocation>
        <location evidence="1">Membrane</location>
        <topology evidence="1">Multi-pass membrane protein</topology>
    </subcellularLocation>
</comment>
<keyword evidence="2 6" id="KW-0812">Transmembrane</keyword>
<protein>
    <submittedName>
        <fullName evidence="9">Transient receptor potential cation channel subfamily m member 3</fullName>
    </submittedName>
</protein>
<reference evidence="9 10" key="1">
    <citation type="journal article" date="2021" name="Elife">
        <title>Chloroplast acquisition without the gene transfer in kleptoplastic sea slugs, Plakobranchus ocellatus.</title>
        <authorList>
            <person name="Maeda T."/>
            <person name="Takahashi S."/>
            <person name="Yoshida T."/>
            <person name="Shimamura S."/>
            <person name="Takaki Y."/>
            <person name="Nagai Y."/>
            <person name="Toyoda A."/>
            <person name="Suzuki Y."/>
            <person name="Arimoto A."/>
            <person name="Ishii H."/>
            <person name="Satoh N."/>
            <person name="Nishiyama T."/>
            <person name="Hasebe M."/>
            <person name="Maruyama T."/>
            <person name="Minagawa J."/>
            <person name="Obokata J."/>
            <person name="Shigenobu S."/>
        </authorList>
    </citation>
    <scope>NUCLEOTIDE SEQUENCE [LARGE SCALE GENOMIC DNA]</scope>
</reference>
<dbReference type="InterPro" id="IPR050927">
    <property type="entry name" value="TRPM"/>
</dbReference>
<dbReference type="Proteomes" id="UP000735302">
    <property type="component" value="Unassembled WGS sequence"/>
</dbReference>
<keyword evidence="9" id="KW-0675">Receptor</keyword>
<dbReference type="AlphaFoldDB" id="A0AAV4CEY0"/>
<evidence type="ECO:0000313" key="9">
    <source>
        <dbReference type="EMBL" id="GFO31375.1"/>
    </source>
</evidence>
<proteinExistence type="predicted"/>
<dbReference type="PANTHER" id="PTHR13800">
    <property type="entry name" value="TRANSIENT RECEPTOR POTENTIAL CATION CHANNEL, SUBFAMILY M, MEMBER 6"/>
    <property type="match status" value="1"/>
</dbReference>
<name>A0AAV4CEY0_9GAST</name>
<feature type="transmembrane region" description="Helical" evidence="6">
    <location>
        <begin position="522"/>
        <end position="540"/>
    </location>
</feature>
<evidence type="ECO:0000256" key="3">
    <source>
        <dbReference type="ARBA" id="ARBA00022989"/>
    </source>
</evidence>
<evidence type="ECO:0000313" key="10">
    <source>
        <dbReference type="Proteomes" id="UP000735302"/>
    </source>
</evidence>
<feature type="transmembrane region" description="Helical" evidence="6">
    <location>
        <begin position="379"/>
        <end position="398"/>
    </location>
</feature>
<dbReference type="InterPro" id="IPR005821">
    <property type="entry name" value="Ion_trans_dom"/>
</dbReference>
<dbReference type="EMBL" id="BLXT01006392">
    <property type="protein sequence ID" value="GFO31375.1"/>
    <property type="molecule type" value="Genomic_DNA"/>
</dbReference>
<evidence type="ECO:0000256" key="5">
    <source>
        <dbReference type="SAM" id="MobiDB-lite"/>
    </source>
</evidence>
<evidence type="ECO:0000256" key="6">
    <source>
        <dbReference type="SAM" id="Phobius"/>
    </source>
</evidence>
<keyword evidence="10" id="KW-1185">Reference proteome</keyword>
<keyword evidence="4 6" id="KW-0472">Membrane</keyword>
<comment type="caution">
    <text evidence="9">The sequence shown here is derived from an EMBL/GenBank/DDBJ whole genome shotgun (WGS) entry which is preliminary data.</text>
</comment>
<evidence type="ECO:0000259" key="7">
    <source>
        <dbReference type="Pfam" id="PF00520"/>
    </source>
</evidence>
<dbReference type="Pfam" id="PF00520">
    <property type="entry name" value="Ion_trans"/>
    <property type="match status" value="1"/>
</dbReference>
<organism evidence="9 10">
    <name type="scientific">Plakobranchus ocellatus</name>
    <dbReference type="NCBI Taxonomy" id="259542"/>
    <lineage>
        <taxon>Eukaryota</taxon>
        <taxon>Metazoa</taxon>
        <taxon>Spiralia</taxon>
        <taxon>Lophotrochozoa</taxon>
        <taxon>Mollusca</taxon>
        <taxon>Gastropoda</taxon>
        <taxon>Heterobranchia</taxon>
        <taxon>Euthyneura</taxon>
        <taxon>Panpulmonata</taxon>
        <taxon>Sacoglossa</taxon>
        <taxon>Placobranchoidea</taxon>
        <taxon>Plakobranchidae</taxon>
        <taxon>Plakobranchus</taxon>
    </lineage>
</organism>
<evidence type="ECO:0000256" key="4">
    <source>
        <dbReference type="ARBA" id="ARBA00023136"/>
    </source>
</evidence>
<dbReference type="PANTHER" id="PTHR13800:SF12">
    <property type="entry name" value="TRANSIENT RECEPTOR POTENTIAL CATION CHANNEL SUBFAMILY M MEMBER-LIKE 2"/>
    <property type="match status" value="1"/>
</dbReference>
<evidence type="ECO:0000256" key="2">
    <source>
        <dbReference type="ARBA" id="ARBA00022692"/>
    </source>
</evidence>
<evidence type="ECO:0000256" key="1">
    <source>
        <dbReference type="ARBA" id="ARBA00004141"/>
    </source>
</evidence>
<dbReference type="Pfam" id="PF25508">
    <property type="entry name" value="TRPM2"/>
    <property type="match status" value="1"/>
</dbReference>
<feature type="region of interest" description="Disordered" evidence="5">
    <location>
        <begin position="316"/>
        <end position="336"/>
    </location>
</feature>
<keyword evidence="3 6" id="KW-1133">Transmembrane helix</keyword>
<dbReference type="GO" id="GO:0099604">
    <property type="term" value="F:ligand-gated calcium channel activity"/>
    <property type="evidence" value="ECO:0007669"/>
    <property type="project" value="TreeGrafter"/>
</dbReference>
<feature type="domain" description="TRPM-like" evidence="8">
    <location>
        <begin position="100"/>
        <end position="257"/>
    </location>
</feature>
<feature type="domain" description="Ion transport" evidence="7">
    <location>
        <begin position="388"/>
        <end position="637"/>
    </location>
</feature>
<gene>
    <name evidence="9" type="ORF">PoB_005788000</name>
</gene>
<feature type="transmembrane region" description="Helical" evidence="6">
    <location>
        <begin position="479"/>
        <end position="501"/>
    </location>
</feature>
<dbReference type="InterPro" id="IPR057366">
    <property type="entry name" value="TRPM-like"/>
</dbReference>
<feature type="transmembrane region" description="Helical" evidence="6">
    <location>
        <begin position="450"/>
        <end position="473"/>
    </location>
</feature>
<sequence length="824" mass="95606">MVTVTIRTWCLGDENDGVASVLRNLIRYPSQGWLNFLRSNSKDEWKDFPKKGILQSINETIIHLLKDDSFSFYMEPKYIVEKEEPCIEWKGDQIVIKPLLERMFSSSNMNKVQTTAGSKTQQSQNPNSSCAKQFLKMKDSFDFEHPERDLFIFSVLFNRRKLVNLFLRKGSFHVGMSLFGASLLKALSRRARIDEEDHLSTDMLQHALSMEQVSKALLDECYASSRQDAHLLLTREIHQLGGMSCLLHADRQHLMDFAEHSACQTRLSSIWKGSLSLHTSELKVFLTILCPFLVWFIKFDMARTWASKNDIEQISEKRRGPQIQHQQPVSEGYQRRNLQRNNSQRPRLRHVSIFKCNNRDSINPFMALFKFYKTPLTRFMANVISYVFFLGLFSYFTLTNLKAVSASNSPSTVEVVVWFWFFTILMEEFRQVMVKGQHSLKYKLLNWGNNFWNLFDLLTHVFMIASITIRLLIHESKFVAARYAYSLTLTVYFLRVLQFFFAEKNMGPKVIMIRKMLKDLMYFLLIFMVVLVSFGVAYHINMFPNSPVSMLILRDVLYYPYFQIYGELSLDDLTKGGDGSCTDNETLWLENPNRRCPEDNGMVPVLLALYLLLTNILLINLLIAMFSYTFQVIQENSTKVWRYNRISLVNEYCDRPTLVPPVIVLNHLWRIMRYFLAEKGQVAKRHNPFSVRLSHDINLRLTQLEKTAMNMYLSTSRDRVEMFLDNRVANTAERLDSMMDDLLRIKESAVYQGKDTEQAGGGDGVDSRVTLHKLGDGTSVNKSEKDLAELKQQFSELKAQSVSNTTKLGEISNLLQSLLAQKQQ</sequence>